<keyword evidence="1" id="KW-0812">Transmembrane</keyword>
<comment type="caution">
    <text evidence="3">The sequence shown here is derived from an EMBL/GenBank/DDBJ whole genome shotgun (WGS) entry which is preliminary data.</text>
</comment>
<feature type="transmembrane region" description="Helical" evidence="1">
    <location>
        <begin position="192"/>
        <end position="210"/>
    </location>
</feature>
<dbReference type="InterPro" id="IPR002656">
    <property type="entry name" value="Acyl_transf_3_dom"/>
</dbReference>
<dbReference type="EMBL" id="JANGCN010000036">
    <property type="protein sequence ID" value="MCQ5154092.1"/>
    <property type="molecule type" value="Genomic_DNA"/>
</dbReference>
<accession>A0AAW5KU69</accession>
<reference evidence="3" key="1">
    <citation type="submission" date="2022-06" db="EMBL/GenBank/DDBJ databases">
        <title>Isolation of gut microbiota from human fecal samples.</title>
        <authorList>
            <person name="Pamer E.G."/>
            <person name="Barat B."/>
            <person name="Waligurski E."/>
            <person name="Medina S."/>
            <person name="Paddock L."/>
            <person name="Mostad J."/>
        </authorList>
    </citation>
    <scope>NUCLEOTIDE SEQUENCE</scope>
    <source>
        <strain evidence="3">DFI.5.57</strain>
    </source>
</reference>
<keyword evidence="1" id="KW-0472">Membrane</keyword>
<feature type="transmembrane region" description="Helical" evidence="1">
    <location>
        <begin position="169"/>
        <end position="186"/>
    </location>
</feature>
<organism evidence="3 4">
    <name type="scientific">Ruminococcus bicirculans</name>
    <name type="common">ex Wegman et al. 2014</name>
    <dbReference type="NCBI Taxonomy" id="1160721"/>
    <lineage>
        <taxon>Bacteria</taxon>
        <taxon>Bacillati</taxon>
        <taxon>Bacillota</taxon>
        <taxon>Clostridia</taxon>
        <taxon>Eubacteriales</taxon>
        <taxon>Oscillospiraceae</taxon>
        <taxon>Ruminococcus</taxon>
    </lineage>
</organism>
<feature type="transmembrane region" description="Helical" evidence="1">
    <location>
        <begin position="144"/>
        <end position="162"/>
    </location>
</feature>
<name>A0AAW5KU69_9FIRM</name>
<keyword evidence="3" id="KW-0808">Transferase</keyword>
<gene>
    <name evidence="3" type="ORF">NE632_12350</name>
</gene>
<feature type="transmembrane region" description="Helical" evidence="1">
    <location>
        <begin position="23"/>
        <end position="40"/>
    </location>
</feature>
<evidence type="ECO:0000313" key="4">
    <source>
        <dbReference type="Proteomes" id="UP001206236"/>
    </source>
</evidence>
<evidence type="ECO:0000313" key="3">
    <source>
        <dbReference type="EMBL" id="MCQ5154092.1"/>
    </source>
</evidence>
<feature type="domain" description="Acyltransferase 3" evidence="2">
    <location>
        <begin position="21"/>
        <end position="342"/>
    </location>
</feature>
<protein>
    <submittedName>
        <fullName evidence="3">Acyltransferase</fullName>
    </submittedName>
</protein>
<feature type="transmembrane region" description="Helical" evidence="1">
    <location>
        <begin position="248"/>
        <end position="273"/>
    </location>
</feature>
<feature type="transmembrane region" description="Helical" evidence="1">
    <location>
        <begin position="98"/>
        <end position="118"/>
    </location>
</feature>
<dbReference type="AlphaFoldDB" id="A0AAW5KU69"/>
<evidence type="ECO:0000256" key="1">
    <source>
        <dbReference type="SAM" id="Phobius"/>
    </source>
</evidence>
<dbReference type="GO" id="GO:0016747">
    <property type="term" value="F:acyltransferase activity, transferring groups other than amino-acyl groups"/>
    <property type="evidence" value="ECO:0007669"/>
    <property type="project" value="InterPro"/>
</dbReference>
<keyword evidence="3" id="KW-0012">Acyltransferase</keyword>
<dbReference type="RefSeq" id="WP_256322482.1">
    <property type="nucleotide sequence ID" value="NZ_JANGCN010000036.1"/>
</dbReference>
<dbReference type="Proteomes" id="UP001206236">
    <property type="component" value="Unassembled WGS sequence"/>
</dbReference>
<feature type="transmembrane region" description="Helical" evidence="1">
    <location>
        <begin position="222"/>
        <end position="242"/>
    </location>
</feature>
<feature type="transmembrane region" description="Helical" evidence="1">
    <location>
        <begin position="323"/>
        <end position="345"/>
    </location>
</feature>
<feature type="transmembrane region" description="Helical" evidence="1">
    <location>
        <begin position="60"/>
        <end position="86"/>
    </location>
</feature>
<sequence length="385" mass="44066">MNDNNIIQSNGCKQLLHRDSNIELYRIVTMILIVAHHYVVNSGLTSLNGPLSACPTSFHSLLLLIIGAFGKTGINCFVFITGYFMCKSNIKLKKFIKLLAEIMFYKIVIGFIFFATGYEPINIKSIIKTILPVTSVGDNFTGCYLLFYLFIPFLNIAIHALSEKQHLRLLILCGFTYVFFGTVKILPVTMNYVSWFMVIYLLASYVRMYPKKIYTATKLWKMLTIVCVALMLMSVIVCAFISKIVKGHMWYAFVADSNTFLAVATGLTSFIYFKNLNIKYNRIINAIAATTFGVLLIHANSDAMRNWLWVDVFKVVEVYDKTLMPLIAVGSIILVFITCSLLDLIRIKFIEKPFLNWFSKREKCMEEKWTNIEHKLLCKMSVSDK</sequence>
<keyword evidence="1" id="KW-1133">Transmembrane helix</keyword>
<proteinExistence type="predicted"/>
<feature type="transmembrane region" description="Helical" evidence="1">
    <location>
        <begin position="280"/>
        <end position="299"/>
    </location>
</feature>
<evidence type="ECO:0000259" key="2">
    <source>
        <dbReference type="Pfam" id="PF01757"/>
    </source>
</evidence>
<dbReference type="Pfam" id="PF01757">
    <property type="entry name" value="Acyl_transf_3"/>
    <property type="match status" value="1"/>
</dbReference>